<dbReference type="Pfam" id="PF21032">
    <property type="entry name" value="PROPPIN"/>
    <property type="match status" value="1"/>
</dbReference>
<evidence type="ECO:0000313" key="5">
    <source>
        <dbReference type="Proteomes" id="UP000092445"/>
    </source>
</evidence>
<feature type="region of interest" description="Disordered" evidence="3">
    <location>
        <begin position="1"/>
        <end position="61"/>
    </location>
</feature>
<dbReference type="STRING" id="7398.A0A1B0AIP7"/>
<keyword evidence="2" id="KW-0677">Repeat</keyword>
<dbReference type="VEuPathDB" id="VectorBase:GPAI047099"/>
<feature type="compositionally biased region" description="Basic and acidic residues" evidence="3">
    <location>
        <begin position="32"/>
        <end position="50"/>
    </location>
</feature>
<protein>
    <submittedName>
        <fullName evidence="4">Uncharacterized protein</fullName>
    </submittedName>
</protein>
<sequence length="217" mass="23951">MAILDVEAPRHEIEDLESDDDNEESEGGEVEVIPRHERDHEDSKLAKENDSQDNNSVPNSLQFATQNAPTANTCGSQSWLPNKGCDVVPSQLGDILTQDRAFATAVLAQSCLKHACGLARIQKEPLLLIASEDGFLYIYDFNTEKGGNCKLLHVHDLRGTLEGVIELSIDKCCGLRSSTPTSLSQSPQAEYSNELRFDTAEDVTVIIKNSEMYQITR</sequence>
<reference evidence="5" key="1">
    <citation type="submission" date="2014-03" db="EMBL/GenBank/DDBJ databases">
        <authorList>
            <person name="Aksoy S."/>
            <person name="Warren W."/>
            <person name="Wilson R.K."/>
        </authorList>
    </citation>
    <scope>NUCLEOTIDE SEQUENCE [LARGE SCALE GENOMIC DNA]</scope>
    <source>
        <strain evidence="5">IAEA</strain>
    </source>
</reference>
<evidence type="ECO:0000256" key="2">
    <source>
        <dbReference type="ARBA" id="ARBA00022737"/>
    </source>
</evidence>
<reference evidence="4" key="2">
    <citation type="submission" date="2020-05" db="UniProtKB">
        <authorList>
            <consortium name="EnsemblMetazoa"/>
        </authorList>
    </citation>
    <scope>IDENTIFICATION</scope>
    <source>
        <strain evidence="4">IAEA</strain>
    </source>
</reference>
<name>A0A1B0AIP7_GLOPL</name>
<evidence type="ECO:0000256" key="1">
    <source>
        <dbReference type="ARBA" id="ARBA00022574"/>
    </source>
</evidence>
<accession>A0A1B0AIP7</accession>
<dbReference type="AlphaFoldDB" id="A0A1B0AIP7"/>
<keyword evidence="1" id="KW-0853">WD repeat</keyword>
<organism evidence="4 5">
    <name type="scientific">Glossina pallidipes</name>
    <name type="common">Tsetse fly</name>
    <dbReference type="NCBI Taxonomy" id="7398"/>
    <lineage>
        <taxon>Eukaryota</taxon>
        <taxon>Metazoa</taxon>
        <taxon>Ecdysozoa</taxon>
        <taxon>Arthropoda</taxon>
        <taxon>Hexapoda</taxon>
        <taxon>Insecta</taxon>
        <taxon>Pterygota</taxon>
        <taxon>Neoptera</taxon>
        <taxon>Endopterygota</taxon>
        <taxon>Diptera</taxon>
        <taxon>Brachycera</taxon>
        <taxon>Muscomorpha</taxon>
        <taxon>Hippoboscoidea</taxon>
        <taxon>Glossinidae</taxon>
        <taxon>Glossina</taxon>
    </lineage>
</organism>
<keyword evidence="5" id="KW-1185">Reference proteome</keyword>
<feature type="compositionally biased region" description="Acidic residues" evidence="3">
    <location>
        <begin position="14"/>
        <end position="29"/>
    </location>
</feature>
<evidence type="ECO:0000256" key="3">
    <source>
        <dbReference type="SAM" id="MobiDB-lite"/>
    </source>
</evidence>
<dbReference type="EnsemblMetazoa" id="GPAI047099-RA">
    <property type="protein sequence ID" value="GPAI047099-PA"/>
    <property type="gene ID" value="GPAI047099"/>
</dbReference>
<feature type="compositionally biased region" description="Polar residues" evidence="3">
    <location>
        <begin position="52"/>
        <end position="61"/>
    </location>
</feature>
<evidence type="ECO:0000313" key="4">
    <source>
        <dbReference type="EnsemblMetazoa" id="GPAI047099-PA"/>
    </source>
</evidence>
<proteinExistence type="predicted"/>
<dbReference type="Proteomes" id="UP000092445">
    <property type="component" value="Unassembled WGS sequence"/>
</dbReference>
<dbReference type="InterPro" id="IPR048720">
    <property type="entry name" value="PROPPIN"/>
</dbReference>